<feature type="domain" description="Core-binding (CB)" evidence="9">
    <location>
        <begin position="69"/>
        <end position="149"/>
    </location>
</feature>
<proteinExistence type="inferred from homology"/>
<keyword evidence="7" id="KW-0175">Coiled coil</keyword>
<dbReference type="Proteomes" id="UP001182303">
    <property type="component" value="Unassembled WGS sequence"/>
</dbReference>
<dbReference type="Pfam" id="PF14659">
    <property type="entry name" value="Phage_int_SAM_3"/>
    <property type="match status" value="1"/>
</dbReference>
<dbReference type="AlphaFoldDB" id="A0AAE4JTE8"/>
<protein>
    <submittedName>
        <fullName evidence="10">Tyrosine-type recombinase/integrase</fullName>
    </submittedName>
</protein>
<dbReference type="SUPFAM" id="SSF56349">
    <property type="entry name" value="DNA breaking-rejoining enzymes"/>
    <property type="match status" value="1"/>
</dbReference>
<dbReference type="PANTHER" id="PTHR30349:SF64">
    <property type="entry name" value="PROPHAGE INTEGRASE INTD-RELATED"/>
    <property type="match status" value="1"/>
</dbReference>
<keyword evidence="5" id="KW-0233">DNA recombination</keyword>
<dbReference type="InterPro" id="IPR013762">
    <property type="entry name" value="Integrase-like_cat_sf"/>
</dbReference>
<dbReference type="InterPro" id="IPR044068">
    <property type="entry name" value="CB"/>
</dbReference>
<keyword evidence="3" id="KW-0229">DNA integration</keyword>
<accession>A0AAE4JTE8</accession>
<dbReference type="GO" id="GO:0003677">
    <property type="term" value="F:DNA binding"/>
    <property type="evidence" value="ECO:0007669"/>
    <property type="project" value="UniProtKB-UniRule"/>
</dbReference>
<evidence type="ECO:0000256" key="6">
    <source>
        <dbReference type="PROSITE-ProRule" id="PRU01248"/>
    </source>
</evidence>
<reference evidence="10" key="1">
    <citation type="submission" date="2023-04" db="EMBL/GenBank/DDBJ databases">
        <title>Assessment of the microbiological origin of a defect in Grana Padano cheese.</title>
        <authorList>
            <person name="Zago M."/>
            <person name="Rossetti L."/>
            <person name="Bonvini B."/>
            <person name="Carminati D."/>
            <person name="Giraffa G."/>
        </authorList>
    </citation>
    <scope>NUCLEOTIDE SEQUENCE</scope>
    <source>
        <strain evidence="10">4990</strain>
    </source>
</reference>
<gene>
    <name evidence="10" type="ORF">P9J83_13045</name>
</gene>
<dbReference type="RefSeq" id="WP_310943993.1">
    <property type="nucleotide sequence ID" value="NZ_JARUIS010000020.1"/>
</dbReference>
<dbReference type="EMBL" id="JARUIS010000020">
    <property type="protein sequence ID" value="MDS1004420.1"/>
    <property type="molecule type" value="Genomic_DNA"/>
</dbReference>
<comment type="function">
    <text evidence="1">Site-specific tyrosine recombinase, which acts by catalyzing the cutting and rejoining of the recombining DNA molecules.</text>
</comment>
<dbReference type="InterPro" id="IPR028259">
    <property type="entry name" value="AP2-like_int_N"/>
</dbReference>
<evidence type="ECO:0000256" key="5">
    <source>
        <dbReference type="ARBA" id="ARBA00023172"/>
    </source>
</evidence>
<evidence type="ECO:0000256" key="7">
    <source>
        <dbReference type="SAM" id="Coils"/>
    </source>
</evidence>
<evidence type="ECO:0000259" key="8">
    <source>
        <dbReference type="PROSITE" id="PS51898"/>
    </source>
</evidence>
<comment type="similarity">
    <text evidence="2">Belongs to the 'phage' integrase family.</text>
</comment>
<dbReference type="Pfam" id="PF14657">
    <property type="entry name" value="Arm-DNA-bind_4"/>
    <property type="match status" value="1"/>
</dbReference>
<evidence type="ECO:0000256" key="1">
    <source>
        <dbReference type="ARBA" id="ARBA00003283"/>
    </source>
</evidence>
<evidence type="ECO:0000256" key="2">
    <source>
        <dbReference type="ARBA" id="ARBA00008857"/>
    </source>
</evidence>
<keyword evidence="4 6" id="KW-0238">DNA-binding</keyword>
<dbReference type="Gene3D" id="1.10.150.130">
    <property type="match status" value="1"/>
</dbReference>
<evidence type="ECO:0000259" key="9">
    <source>
        <dbReference type="PROSITE" id="PS51900"/>
    </source>
</evidence>
<dbReference type="InterPro" id="IPR002104">
    <property type="entry name" value="Integrase_catalytic"/>
</dbReference>
<dbReference type="Gene3D" id="1.10.443.10">
    <property type="entry name" value="Intergrase catalytic core"/>
    <property type="match status" value="1"/>
</dbReference>
<dbReference type="InterPro" id="IPR010998">
    <property type="entry name" value="Integrase_recombinase_N"/>
</dbReference>
<organism evidence="10 11">
    <name type="scientific">Clostridium sporogenes</name>
    <dbReference type="NCBI Taxonomy" id="1509"/>
    <lineage>
        <taxon>Bacteria</taxon>
        <taxon>Bacillati</taxon>
        <taxon>Bacillota</taxon>
        <taxon>Clostridia</taxon>
        <taxon>Eubacteriales</taxon>
        <taxon>Clostridiaceae</taxon>
        <taxon>Clostridium</taxon>
    </lineage>
</organism>
<evidence type="ECO:0000313" key="11">
    <source>
        <dbReference type="Proteomes" id="UP001182303"/>
    </source>
</evidence>
<evidence type="ECO:0000256" key="3">
    <source>
        <dbReference type="ARBA" id="ARBA00022908"/>
    </source>
</evidence>
<evidence type="ECO:0000313" key="10">
    <source>
        <dbReference type="EMBL" id="MDS1004420.1"/>
    </source>
</evidence>
<dbReference type="PANTHER" id="PTHR30349">
    <property type="entry name" value="PHAGE INTEGRASE-RELATED"/>
    <property type="match status" value="1"/>
</dbReference>
<dbReference type="InterPro" id="IPR011010">
    <property type="entry name" value="DNA_brk_join_enz"/>
</dbReference>
<dbReference type="CDD" id="cd01189">
    <property type="entry name" value="INT_ICEBs1_C_like"/>
    <property type="match status" value="1"/>
</dbReference>
<evidence type="ECO:0000256" key="4">
    <source>
        <dbReference type="ARBA" id="ARBA00023125"/>
    </source>
</evidence>
<dbReference type="PROSITE" id="PS51900">
    <property type="entry name" value="CB"/>
    <property type="match status" value="1"/>
</dbReference>
<comment type="caution">
    <text evidence="10">The sequence shown here is derived from an EMBL/GenBank/DDBJ whole genome shotgun (WGS) entry which is preliminary data.</text>
</comment>
<feature type="coiled-coil region" evidence="7">
    <location>
        <begin position="42"/>
        <end position="69"/>
    </location>
</feature>
<dbReference type="GO" id="GO:0006310">
    <property type="term" value="P:DNA recombination"/>
    <property type="evidence" value="ECO:0007669"/>
    <property type="project" value="UniProtKB-KW"/>
</dbReference>
<dbReference type="InterPro" id="IPR004107">
    <property type="entry name" value="Integrase_SAM-like_N"/>
</dbReference>
<dbReference type="InterPro" id="IPR050090">
    <property type="entry name" value="Tyrosine_recombinase_XerCD"/>
</dbReference>
<sequence length="361" mass="41791">MDYNITWRKKDKGWQFIISFKDSTGKWKQKSKQGFKTQKEGKPVIENMLDDLEDEIENQKHLNVEYTGITLKKFSEIYLEHETLYREQNTIEMKEYSLKKIEILEDMLLKDISNLDIQKCVDTMVKEDLSKQTIKNYLSMLKAMFNSAIDQFDIITSNPVTNIKLPEDKGTKEKTALTQAEFKNLLDSINDTRLNLITLLAGSCGLRIGEILGLKWSDIDEINLTISIKRQLKKIKKKKKYGLGSLKNKNAYRVVPLSDNVYNELKNFKNTNPINFNDRLFNFTNTASMASRLSELYSDKGYDISVHELRHTYATTLIANGVDFKTVAKLMGHSVEQTIKTYSHVTDEMMKKATQTIRSIF</sequence>
<dbReference type="GO" id="GO:0015074">
    <property type="term" value="P:DNA integration"/>
    <property type="evidence" value="ECO:0007669"/>
    <property type="project" value="InterPro"/>
</dbReference>
<name>A0AAE4JTE8_CLOSG</name>
<dbReference type="Pfam" id="PF00589">
    <property type="entry name" value="Phage_integrase"/>
    <property type="match status" value="1"/>
</dbReference>
<feature type="domain" description="Tyr recombinase" evidence="8">
    <location>
        <begin position="172"/>
        <end position="355"/>
    </location>
</feature>
<dbReference type="PROSITE" id="PS51898">
    <property type="entry name" value="TYR_RECOMBINASE"/>
    <property type="match status" value="1"/>
</dbReference>